<evidence type="ECO:0000259" key="2">
    <source>
        <dbReference type="PROSITE" id="PS50943"/>
    </source>
</evidence>
<dbReference type="GO" id="GO:0005829">
    <property type="term" value="C:cytosol"/>
    <property type="evidence" value="ECO:0007669"/>
    <property type="project" value="TreeGrafter"/>
</dbReference>
<keyword evidence="4" id="KW-1185">Reference proteome</keyword>
<dbReference type="PROSITE" id="PS50943">
    <property type="entry name" value="HTH_CROC1"/>
    <property type="match status" value="1"/>
</dbReference>
<proteinExistence type="predicted"/>
<accession>A0A5A9ZCY2</accession>
<dbReference type="RefSeq" id="WP_111368304.1">
    <property type="nucleotide sequence ID" value="NZ_VINQ01000007.1"/>
</dbReference>
<comment type="caution">
    <text evidence="3">The sequence shown here is derived from an EMBL/GenBank/DDBJ whole genome shotgun (WGS) entry which is preliminary data.</text>
</comment>
<dbReference type="InterPro" id="IPR010982">
    <property type="entry name" value="Lambda_DNA-bd_dom_sf"/>
</dbReference>
<dbReference type="Gene3D" id="1.10.260.40">
    <property type="entry name" value="lambda repressor-like DNA-binding domains"/>
    <property type="match status" value="1"/>
</dbReference>
<sequence>MSEPEAEDPAMLRRAAFGMRVQRLRRAQGLTLQQVSDSCGLAVSTISKIENSHLSPTYDVMLKLAQGLGTDIVSLFEHASAPVPKPALSGRMAVMRGSEAVPLDAGPYVYEPITTRLKDALIDATLVTVVARDPGAFEAPIRHAGEELVHVVSGAVELHTDLYAPIRLEAGDSVHYDAVMAHAFVSVSDEDARILNIVAGGSPRKDS</sequence>
<dbReference type="EMBL" id="VINQ01000007">
    <property type="protein sequence ID" value="KAA0914936.1"/>
    <property type="molecule type" value="Genomic_DNA"/>
</dbReference>
<dbReference type="CDD" id="cd02209">
    <property type="entry name" value="cupin_XRE_C"/>
    <property type="match status" value="1"/>
</dbReference>
<dbReference type="Proteomes" id="UP000325291">
    <property type="component" value="Unassembled WGS sequence"/>
</dbReference>
<dbReference type="InterPro" id="IPR014710">
    <property type="entry name" value="RmlC-like_jellyroll"/>
</dbReference>
<dbReference type="InterPro" id="IPR011051">
    <property type="entry name" value="RmlC_Cupin_sf"/>
</dbReference>
<reference evidence="3 4" key="1">
    <citation type="submission" date="2019-07" db="EMBL/GenBank/DDBJ databases">
        <title>Aquicoccus porphyridii gen. nov., sp. nov., isolated from a small marine red alga, Porphyridium marinum.</title>
        <authorList>
            <person name="Liu L."/>
        </authorList>
    </citation>
    <scope>NUCLEOTIDE SEQUENCE [LARGE SCALE GENOMIC DNA]</scope>
    <source>
        <strain evidence="3 4">L1 8-17</strain>
    </source>
</reference>
<name>A0A5A9ZCY2_9RHOB</name>
<dbReference type="AlphaFoldDB" id="A0A5A9ZCY2"/>
<organism evidence="3 4">
    <name type="scientific">Aquicoccus porphyridii</name>
    <dbReference type="NCBI Taxonomy" id="1852029"/>
    <lineage>
        <taxon>Bacteria</taxon>
        <taxon>Pseudomonadati</taxon>
        <taxon>Pseudomonadota</taxon>
        <taxon>Alphaproteobacteria</taxon>
        <taxon>Rhodobacterales</taxon>
        <taxon>Paracoccaceae</taxon>
        <taxon>Aquicoccus</taxon>
    </lineage>
</organism>
<dbReference type="SUPFAM" id="SSF51182">
    <property type="entry name" value="RmlC-like cupins"/>
    <property type="match status" value="1"/>
</dbReference>
<dbReference type="CDD" id="cd00093">
    <property type="entry name" value="HTH_XRE"/>
    <property type="match status" value="1"/>
</dbReference>
<dbReference type="PANTHER" id="PTHR46797">
    <property type="entry name" value="HTH-TYPE TRANSCRIPTIONAL REGULATOR"/>
    <property type="match status" value="1"/>
</dbReference>
<dbReference type="InterPro" id="IPR050807">
    <property type="entry name" value="TransReg_Diox_bact_type"/>
</dbReference>
<dbReference type="GO" id="GO:0003700">
    <property type="term" value="F:DNA-binding transcription factor activity"/>
    <property type="evidence" value="ECO:0007669"/>
    <property type="project" value="TreeGrafter"/>
</dbReference>
<dbReference type="GO" id="GO:0003677">
    <property type="term" value="F:DNA binding"/>
    <property type="evidence" value="ECO:0007669"/>
    <property type="project" value="UniProtKB-KW"/>
</dbReference>
<feature type="domain" description="HTH cro/C1-type" evidence="2">
    <location>
        <begin position="21"/>
        <end position="75"/>
    </location>
</feature>
<evidence type="ECO:0000256" key="1">
    <source>
        <dbReference type="ARBA" id="ARBA00023125"/>
    </source>
</evidence>
<dbReference type="InterPro" id="IPR013096">
    <property type="entry name" value="Cupin_2"/>
</dbReference>
<dbReference type="Pfam" id="PF01381">
    <property type="entry name" value="HTH_3"/>
    <property type="match status" value="1"/>
</dbReference>
<dbReference type="SMART" id="SM00530">
    <property type="entry name" value="HTH_XRE"/>
    <property type="match status" value="1"/>
</dbReference>
<keyword evidence="1" id="KW-0238">DNA-binding</keyword>
<dbReference type="SUPFAM" id="SSF47413">
    <property type="entry name" value="lambda repressor-like DNA-binding domains"/>
    <property type="match status" value="1"/>
</dbReference>
<protein>
    <submittedName>
        <fullName evidence="3">Helix-turn-helix domain-containing protein</fullName>
    </submittedName>
</protein>
<evidence type="ECO:0000313" key="4">
    <source>
        <dbReference type="Proteomes" id="UP000325291"/>
    </source>
</evidence>
<dbReference type="Pfam" id="PF07883">
    <property type="entry name" value="Cupin_2"/>
    <property type="match status" value="1"/>
</dbReference>
<dbReference type="InterPro" id="IPR001387">
    <property type="entry name" value="Cro/C1-type_HTH"/>
</dbReference>
<evidence type="ECO:0000313" key="3">
    <source>
        <dbReference type="EMBL" id="KAA0914936.1"/>
    </source>
</evidence>
<gene>
    <name evidence="3" type="ORF">FLO80_11235</name>
</gene>
<dbReference type="PANTHER" id="PTHR46797:SF20">
    <property type="entry name" value="BLR4304 PROTEIN"/>
    <property type="match status" value="1"/>
</dbReference>
<dbReference type="Gene3D" id="2.60.120.10">
    <property type="entry name" value="Jelly Rolls"/>
    <property type="match status" value="1"/>
</dbReference>